<keyword evidence="1" id="KW-1133">Transmembrane helix</keyword>
<name>A0A3E0DTX6_9GAMM</name>
<sequence>MTMKKFDRKYQYPLMMSMVLPTMLLGMSGIMAFRNLPVGADFFSAWGGAIAQVVPPALLLLAVVAPIVRLFVTKVLLKPEQA</sequence>
<dbReference type="InterPro" id="IPR021529">
    <property type="entry name" value="DUF2798"/>
</dbReference>
<dbReference type="EMBL" id="QUNG01000002">
    <property type="protein sequence ID" value="REG85592.1"/>
    <property type="molecule type" value="Genomic_DNA"/>
</dbReference>
<keyword evidence="1" id="KW-0812">Transmembrane</keyword>
<feature type="transmembrane region" description="Helical" evidence="1">
    <location>
        <begin position="53"/>
        <end position="72"/>
    </location>
</feature>
<evidence type="ECO:0000313" key="3">
    <source>
        <dbReference type="Proteomes" id="UP000256542"/>
    </source>
</evidence>
<reference evidence="2 3" key="1">
    <citation type="submission" date="2018-08" db="EMBL/GenBank/DDBJ databases">
        <title>Genomic Encyclopedia of Type Strains, Phase III (KMG-III): the genomes of soil and plant-associated and newly described type strains.</title>
        <authorList>
            <person name="Whitman W."/>
        </authorList>
    </citation>
    <scope>NUCLEOTIDE SEQUENCE [LARGE SCALE GENOMIC DNA]</scope>
    <source>
        <strain evidence="2 3">CECT 7375</strain>
    </source>
</reference>
<comment type="caution">
    <text evidence="2">The sequence shown here is derived from an EMBL/GenBank/DDBJ whole genome shotgun (WGS) entry which is preliminary data.</text>
</comment>
<protein>
    <submittedName>
        <fullName evidence="2">Uncharacterized protein DUF2798</fullName>
    </submittedName>
</protein>
<evidence type="ECO:0000313" key="2">
    <source>
        <dbReference type="EMBL" id="REG85592.1"/>
    </source>
</evidence>
<keyword evidence="3" id="KW-1185">Reference proteome</keyword>
<organism evidence="2 3">
    <name type="scientific">Marinomonas pollencensis</name>
    <dbReference type="NCBI Taxonomy" id="491954"/>
    <lineage>
        <taxon>Bacteria</taxon>
        <taxon>Pseudomonadati</taxon>
        <taxon>Pseudomonadota</taxon>
        <taxon>Gammaproteobacteria</taxon>
        <taxon>Oceanospirillales</taxon>
        <taxon>Oceanospirillaceae</taxon>
        <taxon>Marinomonas</taxon>
    </lineage>
</organism>
<dbReference type="Pfam" id="PF11391">
    <property type="entry name" value="DUF2798"/>
    <property type="match status" value="1"/>
</dbReference>
<feature type="transmembrane region" description="Helical" evidence="1">
    <location>
        <begin position="12"/>
        <end position="33"/>
    </location>
</feature>
<accession>A0A3E0DTX6</accession>
<keyword evidence="1" id="KW-0472">Membrane</keyword>
<dbReference type="AlphaFoldDB" id="A0A3E0DTX6"/>
<proteinExistence type="predicted"/>
<evidence type="ECO:0000256" key="1">
    <source>
        <dbReference type="SAM" id="Phobius"/>
    </source>
</evidence>
<gene>
    <name evidence="2" type="ORF">DFP81_102125</name>
</gene>
<dbReference type="Proteomes" id="UP000256542">
    <property type="component" value="Unassembled WGS sequence"/>
</dbReference>